<evidence type="ECO:0000313" key="3">
    <source>
        <dbReference type="Proteomes" id="UP001287286"/>
    </source>
</evidence>
<organism evidence="2 3">
    <name type="scientific">Purpureocillium lilacinum</name>
    <name type="common">Paecilomyces lilacinus</name>
    <dbReference type="NCBI Taxonomy" id="33203"/>
    <lineage>
        <taxon>Eukaryota</taxon>
        <taxon>Fungi</taxon>
        <taxon>Dikarya</taxon>
        <taxon>Ascomycota</taxon>
        <taxon>Pezizomycotina</taxon>
        <taxon>Sordariomycetes</taxon>
        <taxon>Hypocreomycetidae</taxon>
        <taxon>Hypocreales</taxon>
        <taxon>Ophiocordycipitaceae</taxon>
        <taxon>Purpureocillium</taxon>
    </lineage>
</organism>
<gene>
    <name evidence="2" type="ORF">Purlil1_14257</name>
</gene>
<evidence type="ECO:0000313" key="2">
    <source>
        <dbReference type="EMBL" id="KAK4061511.1"/>
    </source>
</evidence>
<feature type="region of interest" description="Disordered" evidence="1">
    <location>
        <begin position="141"/>
        <end position="179"/>
    </location>
</feature>
<dbReference type="Proteomes" id="UP001287286">
    <property type="component" value="Unassembled WGS sequence"/>
</dbReference>
<accession>A0ABR0BBT8</accession>
<comment type="caution">
    <text evidence="2">The sequence shown here is derived from an EMBL/GenBank/DDBJ whole genome shotgun (WGS) entry which is preliminary data.</text>
</comment>
<proteinExistence type="predicted"/>
<protein>
    <recommendedName>
        <fullName evidence="4">Zn(2)-C6 fungal-type domain-containing protein</fullName>
    </recommendedName>
</protein>
<reference evidence="2 3" key="1">
    <citation type="journal article" date="2024" name="Microbiol. Resour. Announc.">
        <title>Genome annotations for the ascomycete fungi Trichoderma harzianum, Trichoderma aggressivum, and Purpureocillium lilacinum.</title>
        <authorList>
            <person name="Beijen E.P.W."/>
            <person name="Ohm R.A."/>
        </authorList>
    </citation>
    <scope>NUCLEOTIDE SEQUENCE [LARGE SCALE GENOMIC DNA]</scope>
    <source>
        <strain evidence="2 3">CBS 150709</strain>
    </source>
</reference>
<keyword evidence="3" id="KW-1185">Reference proteome</keyword>
<evidence type="ECO:0000256" key="1">
    <source>
        <dbReference type="SAM" id="MobiDB-lite"/>
    </source>
</evidence>
<dbReference type="EMBL" id="JAWRVI010000613">
    <property type="protein sequence ID" value="KAK4061511.1"/>
    <property type="molecule type" value="Genomic_DNA"/>
</dbReference>
<name>A0ABR0BBT8_PURLI</name>
<evidence type="ECO:0008006" key="4">
    <source>
        <dbReference type="Google" id="ProtNLM"/>
    </source>
</evidence>
<feature type="compositionally biased region" description="Polar residues" evidence="1">
    <location>
        <begin position="152"/>
        <end position="175"/>
    </location>
</feature>
<sequence length="211" mass="23371">MKNIRNRQIRRVYRKKPQRKAWFRLRRPQGNTERPRTFADCKTQQRTSNDLGRAWTCIRCQTLGTKCLGGDPCDGCRKEDTICDIKNANDSSPALDEIIVAVGLPSPALVTPTAPADDANLPVRVVQHSTTSLEVERYPSLSAIKSDGGRQDQMSRAFDSSNAGTESTLPGTNSGPMRDSYFPFDNGGFGSWTTGEGRYNYATLAGMYIQL</sequence>